<sequence length="371" mass="39395">MSSPPTIYQPLHPAIRDQLDPEYVAFHDAVLQFVPRSETITFDPVTSRAAKSPLAHGGQKLVKVGKIEDRTIYTGSSGKPNDEVAVRIFTPEGDAPADGWPCLVWYHGGGWVMGGLGSENGFLTHVCRYTSCVVISINYRHAPEHVYPAAADDAFLGYKWVVAPERVAELKLDLQKTALGGLSAGGGLAAITGLKIAECMSSSTDSTSTLTKPIFQVLICPVIDNTVTIDTDPAERAGWQVSQNSPWLTPTRMQWYRDQYFKGTASTATAEWTASPCYAPSELLAASPPTFLGIAGSDLLAPEAQAYGAQLAKAGVPIDVQTYAGGTHSVLVLAGIHQLGKKLVHDACTALASALGTAYDPAIAPVLSQAE</sequence>
<dbReference type="PANTHER" id="PTHR48081">
    <property type="entry name" value="AB HYDROLASE SUPERFAMILY PROTEIN C4A8.06C"/>
    <property type="match status" value="1"/>
</dbReference>
<evidence type="ECO:0000259" key="2">
    <source>
        <dbReference type="Pfam" id="PF07859"/>
    </source>
</evidence>
<dbReference type="InterPro" id="IPR013094">
    <property type="entry name" value="AB_hydrolase_3"/>
</dbReference>
<evidence type="ECO:0000313" key="4">
    <source>
        <dbReference type="Proteomes" id="UP001583186"/>
    </source>
</evidence>
<dbReference type="Proteomes" id="UP001583186">
    <property type="component" value="Unassembled WGS sequence"/>
</dbReference>
<name>A0ABR3ZL67_9PEZI</name>
<proteinExistence type="predicted"/>
<dbReference type="InterPro" id="IPR029058">
    <property type="entry name" value="AB_hydrolase_fold"/>
</dbReference>
<evidence type="ECO:0000256" key="1">
    <source>
        <dbReference type="ARBA" id="ARBA00022801"/>
    </source>
</evidence>
<protein>
    <recommendedName>
        <fullName evidence="2">Alpha/beta hydrolase fold-3 domain-containing protein</fullName>
    </recommendedName>
</protein>
<dbReference type="SUPFAM" id="SSF53474">
    <property type="entry name" value="alpha/beta-Hydrolases"/>
    <property type="match status" value="1"/>
</dbReference>
<organism evidence="3 4">
    <name type="scientific">Sporothrix stenoceras</name>
    <dbReference type="NCBI Taxonomy" id="5173"/>
    <lineage>
        <taxon>Eukaryota</taxon>
        <taxon>Fungi</taxon>
        <taxon>Dikarya</taxon>
        <taxon>Ascomycota</taxon>
        <taxon>Pezizomycotina</taxon>
        <taxon>Sordariomycetes</taxon>
        <taxon>Sordariomycetidae</taxon>
        <taxon>Ophiostomatales</taxon>
        <taxon>Ophiostomataceae</taxon>
        <taxon>Sporothrix</taxon>
    </lineage>
</organism>
<reference evidence="3 4" key="1">
    <citation type="journal article" date="2024" name="IMA Fungus">
        <title>IMA Genome - F19 : A genome assembly and annotation guide to empower mycologists, including annotated draft genome sequences of Ceratocystis pirilliformis, Diaporthe australafricana, Fusarium ophioides, Paecilomyces lecythidis, and Sporothrix stenoceras.</title>
        <authorList>
            <person name="Aylward J."/>
            <person name="Wilson A.M."/>
            <person name="Visagie C.M."/>
            <person name="Spraker J."/>
            <person name="Barnes I."/>
            <person name="Buitendag C."/>
            <person name="Ceriani C."/>
            <person name="Del Mar Angel L."/>
            <person name="du Plessis D."/>
            <person name="Fuchs T."/>
            <person name="Gasser K."/>
            <person name="Kramer D."/>
            <person name="Li W."/>
            <person name="Munsamy K."/>
            <person name="Piso A."/>
            <person name="Price J.L."/>
            <person name="Sonnekus B."/>
            <person name="Thomas C."/>
            <person name="van der Nest A."/>
            <person name="van Dijk A."/>
            <person name="van Heerden A."/>
            <person name="van Vuuren N."/>
            <person name="Yilmaz N."/>
            <person name="Duong T.A."/>
            <person name="van der Merwe N.A."/>
            <person name="Wingfield M.J."/>
            <person name="Wingfield B.D."/>
        </authorList>
    </citation>
    <scope>NUCLEOTIDE SEQUENCE [LARGE SCALE GENOMIC DNA]</scope>
    <source>
        <strain evidence="3 4">CMW 5346</strain>
    </source>
</reference>
<dbReference type="Gene3D" id="3.40.50.1820">
    <property type="entry name" value="alpha/beta hydrolase"/>
    <property type="match status" value="1"/>
</dbReference>
<dbReference type="EMBL" id="JAWCUI010000007">
    <property type="protein sequence ID" value="KAL1901435.1"/>
    <property type="molecule type" value="Genomic_DNA"/>
</dbReference>
<accession>A0ABR3ZL67</accession>
<comment type="caution">
    <text evidence="3">The sequence shown here is derived from an EMBL/GenBank/DDBJ whole genome shotgun (WGS) entry which is preliminary data.</text>
</comment>
<feature type="domain" description="Alpha/beta hydrolase fold-3" evidence="2">
    <location>
        <begin position="103"/>
        <end position="330"/>
    </location>
</feature>
<gene>
    <name evidence="3" type="ORF">Sste5346_001840</name>
</gene>
<dbReference type="InterPro" id="IPR050300">
    <property type="entry name" value="GDXG_lipolytic_enzyme"/>
</dbReference>
<evidence type="ECO:0000313" key="3">
    <source>
        <dbReference type="EMBL" id="KAL1901435.1"/>
    </source>
</evidence>
<keyword evidence="1" id="KW-0378">Hydrolase</keyword>
<keyword evidence="4" id="KW-1185">Reference proteome</keyword>
<dbReference type="PANTHER" id="PTHR48081:SF8">
    <property type="entry name" value="ALPHA_BETA HYDROLASE FOLD-3 DOMAIN-CONTAINING PROTEIN-RELATED"/>
    <property type="match status" value="1"/>
</dbReference>
<dbReference type="Pfam" id="PF07859">
    <property type="entry name" value="Abhydrolase_3"/>
    <property type="match status" value="1"/>
</dbReference>